<dbReference type="InterPro" id="IPR001242">
    <property type="entry name" value="Condensation_dom"/>
</dbReference>
<dbReference type="InterPro" id="IPR000873">
    <property type="entry name" value="AMP-dep_synth/lig_dom"/>
</dbReference>
<dbReference type="InterPro" id="IPR006162">
    <property type="entry name" value="Ppantetheine_attach_site"/>
</dbReference>
<dbReference type="Gene3D" id="3.40.50.980">
    <property type="match status" value="6"/>
</dbReference>
<proteinExistence type="predicted"/>
<dbReference type="CDD" id="cd19540">
    <property type="entry name" value="LCL_NRPS-like"/>
    <property type="match status" value="2"/>
</dbReference>
<dbReference type="SMART" id="SM00823">
    <property type="entry name" value="PKS_PP"/>
    <property type="match status" value="3"/>
</dbReference>
<dbReference type="PROSITE" id="PS00012">
    <property type="entry name" value="PHOSPHOPANTETHEINE"/>
    <property type="match status" value="3"/>
</dbReference>
<dbReference type="GO" id="GO:0043041">
    <property type="term" value="P:amino acid activation for nonribosomal peptide biosynthetic process"/>
    <property type="evidence" value="ECO:0007669"/>
    <property type="project" value="TreeGrafter"/>
</dbReference>
<keyword evidence="6" id="KW-1185">Reference proteome</keyword>
<dbReference type="SUPFAM" id="SSF52777">
    <property type="entry name" value="CoA-dependent acyltransferases"/>
    <property type="match status" value="8"/>
</dbReference>
<keyword evidence="3" id="KW-0597">Phosphoprotein</keyword>
<dbReference type="InterPro" id="IPR045851">
    <property type="entry name" value="AMP-bd_C_sf"/>
</dbReference>
<dbReference type="InterPro" id="IPR009081">
    <property type="entry name" value="PP-bd_ACP"/>
</dbReference>
<feature type="non-terminal residue" evidence="5">
    <location>
        <position position="3565"/>
    </location>
</feature>
<dbReference type="CDD" id="cd05930">
    <property type="entry name" value="A_NRPS"/>
    <property type="match status" value="1"/>
</dbReference>
<dbReference type="UniPathway" id="UPA00011"/>
<dbReference type="InterPro" id="IPR036736">
    <property type="entry name" value="ACP-like_sf"/>
</dbReference>
<dbReference type="GO" id="GO:0003824">
    <property type="term" value="F:catalytic activity"/>
    <property type="evidence" value="ECO:0007669"/>
    <property type="project" value="InterPro"/>
</dbReference>
<dbReference type="InterPro" id="IPR025110">
    <property type="entry name" value="AMP-bd_C"/>
</dbReference>
<comment type="cofactor">
    <cofactor evidence="1">
        <name>pantetheine 4'-phosphate</name>
        <dbReference type="ChEBI" id="CHEBI:47942"/>
    </cofactor>
</comment>
<keyword evidence="2" id="KW-0596">Phosphopantetheine</keyword>
<evidence type="ECO:0000256" key="1">
    <source>
        <dbReference type="ARBA" id="ARBA00001957"/>
    </source>
</evidence>
<feature type="non-terminal residue" evidence="5">
    <location>
        <position position="1"/>
    </location>
</feature>
<dbReference type="Gene3D" id="2.30.38.10">
    <property type="entry name" value="Luciferase, Domain 3"/>
    <property type="match status" value="2"/>
</dbReference>
<name>F1YQ24_9ACTN</name>
<evidence type="ECO:0000259" key="4">
    <source>
        <dbReference type="PROSITE" id="PS50075"/>
    </source>
</evidence>
<dbReference type="eggNOG" id="COG1020">
    <property type="taxonomic scope" value="Bacteria"/>
</dbReference>
<dbReference type="RefSeq" id="WP_009681199.1">
    <property type="nucleotide sequence ID" value="NZ_AEUD01000034.1"/>
</dbReference>
<dbReference type="Gene3D" id="1.10.1200.10">
    <property type="entry name" value="ACP-like"/>
    <property type="match status" value="3"/>
</dbReference>
<evidence type="ECO:0000256" key="2">
    <source>
        <dbReference type="ARBA" id="ARBA00022450"/>
    </source>
</evidence>
<gene>
    <name evidence="5" type="ORF">SCNU_20179</name>
</gene>
<dbReference type="FunFam" id="2.30.38.10:FF:000001">
    <property type="entry name" value="Non-ribosomal peptide synthetase PvdI"/>
    <property type="match status" value="1"/>
</dbReference>
<dbReference type="SUPFAM" id="SSF56801">
    <property type="entry name" value="Acetyl-CoA synthetase-like"/>
    <property type="match status" value="4"/>
</dbReference>
<organism evidence="5 6">
    <name type="scientific">Gordonia neofelifaecis NRRL B-59395</name>
    <dbReference type="NCBI Taxonomy" id="644548"/>
    <lineage>
        <taxon>Bacteria</taxon>
        <taxon>Bacillati</taxon>
        <taxon>Actinomycetota</taxon>
        <taxon>Actinomycetes</taxon>
        <taxon>Mycobacteriales</taxon>
        <taxon>Gordoniaceae</taxon>
        <taxon>Gordonia</taxon>
    </lineage>
</organism>
<feature type="domain" description="Carrier" evidence="4">
    <location>
        <begin position="127"/>
        <end position="202"/>
    </location>
</feature>
<dbReference type="STRING" id="644548.SCNU_20179"/>
<dbReference type="Pfam" id="PF00550">
    <property type="entry name" value="PP-binding"/>
    <property type="match status" value="3"/>
</dbReference>
<dbReference type="FunFam" id="1.10.1200.10:FF:000016">
    <property type="entry name" value="Non-ribosomal peptide synthase"/>
    <property type="match status" value="1"/>
</dbReference>
<dbReference type="InterPro" id="IPR023213">
    <property type="entry name" value="CAT-like_dom_sf"/>
</dbReference>
<dbReference type="GO" id="GO:0005737">
    <property type="term" value="C:cytoplasm"/>
    <property type="evidence" value="ECO:0007669"/>
    <property type="project" value="TreeGrafter"/>
</dbReference>
<dbReference type="NCBIfam" id="NF003417">
    <property type="entry name" value="PRK04813.1"/>
    <property type="match status" value="4"/>
</dbReference>
<accession>F1YQ24</accession>
<feature type="domain" description="Carrier" evidence="4">
    <location>
        <begin position="2732"/>
        <end position="2807"/>
    </location>
</feature>
<dbReference type="Proteomes" id="UP000035065">
    <property type="component" value="Unassembled WGS sequence"/>
</dbReference>
<dbReference type="InterPro" id="IPR020806">
    <property type="entry name" value="PKS_PP-bd"/>
</dbReference>
<dbReference type="InterPro" id="IPR010071">
    <property type="entry name" value="AA_adenyl_dom"/>
</dbReference>
<dbReference type="OrthoDB" id="4501954at2"/>
<dbReference type="Pfam" id="PF13193">
    <property type="entry name" value="AMP-binding_C"/>
    <property type="match status" value="2"/>
</dbReference>
<dbReference type="EMBL" id="AEUD01000034">
    <property type="protein sequence ID" value="EGD53199.1"/>
    <property type="molecule type" value="Genomic_DNA"/>
</dbReference>
<evidence type="ECO:0000313" key="6">
    <source>
        <dbReference type="Proteomes" id="UP000035065"/>
    </source>
</evidence>
<dbReference type="PROSITE" id="PS00455">
    <property type="entry name" value="AMP_BINDING"/>
    <property type="match status" value="1"/>
</dbReference>
<dbReference type="SUPFAM" id="SSF47336">
    <property type="entry name" value="ACP-like"/>
    <property type="match status" value="3"/>
</dbReference>
<dbReference type="GO" id="GO:0031177">
    <property type="term" value="F:phosphopantetheine binding"/>
    <property type="evidence" value="ECO:0007669"/>
    <property type="project" value="InterPro"/>
</dbReference>
<protein>
    <submittedName>
        <fullName evidence="5">Amino acid adenylation domain-containing protein</fullName>
    </submittedName>
</protein>
<dbReference type="FunFam" id="3.40.50.12780:FF:000012">
    <property type="entry name" value="Non-ribosomal peptide synthetase"/>
    <property type="match status" value="1"/>
</dbReference>
<dbReference type="Pfam" id="PF00501">
    <property type="entry name" value="AMP-binding"/>
    <property type="match status" value="3"/>
</dbReference>
<evidence type="ECO:0000313" key="5">
    <source>
        <dbReference type="EMBL" id="EGD53199.1"/>
    </source>
</evidence>
<dbReference type="GO" id="GO:0072330">
    <property type="term" value="P:monocarboxylic acid biosynthetic process"/>
    <property type="evidence" value="ECO:0007669"/>
    <property type="project" value="UniProtKB-ARBA"/>
</dbReference>
<dbReference type="PANTHER" id="PTHR45527">
    <property type="entry name" value="NONRIBOSOMAL PEPTIDE SYNTHETASE"/>
    <property type="match status" value="1"/>
</dbReference>
<dbReference type="Pfam" id="PF00668">
    <property type="entry name" value="Condensation"/>
    <property type="match status" value="4"/>
</dbReference>
<dbReference type="PROSITE" id="PS50075">
    <property type="entry name" value="CARRIER"/>
    <property type="match status" value="3"/>
</dbReference>
<sequence length="3565" mass="375988">DLVRRLPDGGLEYLGRTDFQVKLRGQRIELGEIEAVLAGAPGVVHAATTVASAPGGGEHLVGYLAAAPGESVDLEAVKAVAEDALAGYMVPSVWMVLEDIALNTAGKIDRKALPAPEFGSLDAEFVAPEGPVEAAVAQAFADVLGVERVGVTDDFFDVGGNSLSAMRLVARAGEALGVELSVRDLFDAPTVRDLVAASAGRAPALAPITAVDPRPDLIPLSFAQQRMWFINQFDPEIATYNIPSVMRLTGPLDYAALRAAFGDLVARHEVLRTTFPSVDGRPVQRVHRVDEIDRRLDFAVVATRAELETAVGSGFDVSAEWPIRVRIWQTSEDECIVAVVAHHIAADGESRAPLVTDVLTAYAARRAGTPPTATPLAVQFADYAIWQHEVLGDPADAQTVAGRQLDYWRRTLSGLPDVLDLPADRPRPQVASQSGAHSSFTVPAPLARRVEEIAVESGATPFMVLHAALAVLLARMSATDDIAVATPVAGRGQAIIDPLIGMFVNTLVLRSEIDPSGSFADLLAQIRTTDLDAFGNADVPFEVVVDAVDPVRSEAFAPLAQVMLALDQDRAASSITIDGLTVEQVEPPSIAAQLDLAVHVAVSADDDWAGTLIYATDLFDASTADEFGARFVRLLDGLTQAPDRTVADADVITADQRSTAVALGNGPAVDVVDQTVADAVAAQIARTPDERAISFEGRSVSYAELGHRVSALARDLIAAGVGPDTAVAVCIDRSVEMMVAIHAVLAAGGQYVPVDTAAPTDRARYMLETAAAKVLLVAADNPVTDVVFAAAEAGARLMRVDAQAPIEPSAPITDADRLAPMDPDNAAYTLFTSGSTGRPKGVTVSHRAILNRLRWGLAEFAWTTGDRIVQKTPYTFDVSVPELFAPLMTGATVIVARPGGHTDPDYLIDLLETAEATSVHFVPSMLSVFLDVVDPTRLAALTSLRWVFASGEALPPAVVARAHRALPGVGIHNLFGPTEAAVEVTWADVSDAPDPVTIGRPVWNTSALVLDARLRAVPTGVPGELYLGGVQVARGYAAQPGLSAERFVADPFGAPGARLYRTGDLVRRRANGDIEYLGRTDFQVKLRGQRIELGEIESVLAAAPGVVHAAATVATAPTGAEHLVAYVAPATVDLDAVKTAVDQALPEYMRPSVWTVLDDIALNSAGKIDRRALPEPEFASADSEYVAPEGDAEERLAAVVAGIMGHERVSVTESFFAMGGDSIMSIQLASAARAAGIELSPREIFEHRTVRAMAAAAGSAVLPMLPEPAGGGSGASAIPPVVAWMIEHAQQPSDFADFSQTAVIAAPEGLELADLARLLDAVVRVHPMLSAQLSKVPAENDAADNDAADWALVTGTPFDAQAAVAHIAADAPLGSERFDDALRAAHAGAAGRLDPATGSLVQAVHVTDPTGAGRVVVVIHHLGVDAVSWQAIIEDLVTGWAQLSAGEPIALRPEGTSARAWAGALADQAQSRTGELDYWLTRLPEHPTSFGTALDPSRDRDSASSSLLHTLPAELTEKVLSAVPDALQGNVNDVLLGGLARAVRGWQNDRGIVDDAPVTVLLESHGRVEDLLVAGDDPHRADLSRSVGWFTSIAPTAIDPAGDIVHAMKAAKQERLGQPDAGVGFGLLRYAARTELANRPLPSIIFNFLGAGASGGGAASVDLPFMSADGPAFPPSVGGAMSALAALTINSGTTVESGERRIWVDFRFPDAILEPADAENIVHRWENELAAAADLVDRGVDLGLSPSDVPGSGVTQQDLDRIADRHPGADVWPLTPLQRGLYFQSRLAAASAPDHAETVDVYVTQAVLHLGGEVDVERLRRAATELLASHRALRSSFVETASGAVVAVVPERVEVPWRVVELDGASNATDEVAALAAAEKLDPFDMTAAPLMRVVVVRHPEGTSVVLTNHHILFDGWSGPLVMADLLALYATGATYTGAGTSPTDFADYARRVGAVDEAAAAAAWTEVLAPITEPTFAAPAIEVTAEAMPRDLRTQLGAELTTAVEDVSRTSGATVSTVLQFAWALLISRYTGNRVVSFGETVSGRPADLDGVESMVGLFINTLPVVVDVDPAASAAEVLAALQADKVKVLDHQHLGLSELTALTGLSGLFDTSTVYESYPVDTDSLTSADTGAAGDGLEILGADVSDATHYPLNLSAAPTAEGILLTLKYLPTAFSDRQVEVFADALRQILTGIAADLDRRIGDIPLVSRAGGAHAMLPLSAPALEPMRLIDLIAARDLDPEHPAIIAGDEVISYADFEARTNRVARGLIAQGVGPEDIVAVALERSVESVTAVWGTVKSGAAFVAVDPAHPDERITAMLDDTRSRFGITRSQYASRLSAFDPTWLLVEELAFADIDGSDLTDADRNGVHRIDDLAYLVFTSGTTGRPKAVANTSRGLATLVEQLHQISGTRRERPDARVLHLASPSFDASFFEILWALANGHTMVIVPPSDYAGPALDAILHGQSVTDLVVTPSVLATLDSTATTGLRNLAVAGEACPPELVDRWATTTAAGRRMWNFYGPSETTVQASDGVLQPGAPITMGELMPGFTGYLLDEHLHPVPRGFVGELYLSAPASLGRGYLKRPGLTATRFVADPFAADGRRMYATGDMVRINDDGHPEYAGRSDFQVKIAGQRIELAEVETVFAEQDGVATAVVVGVGKPATSLAAYLVPENGAEVSVDDLRDAARRRLPSFMVPASIMLIDEIPINAVGKLDRRALPEPEAASTEYVAPGTPEEEIVARAFAEVLDLDRVGVTASFFDLGGNSLSATRLVARVSEALGVEVSVRDAFSAPTVRDLVHAVAGRDAALEPVTAVIPRPETVPLSFAQTRMWFINRLEPESPVYNLPAVLRIRGALDVDALYAAVIDVVGRHEVLRTTFPDVDGQPYQNIARKSAVAARLDWAIVDSQAEIEVAAMAGFDLTSQWPVRVRVWEVSGDEFVLAVITHHIASDGESQLPLVSDLLTAYLARAQDETPEFAPLDIQYADFALWQHRVLGSPDDADSVVGRQLGYWRERLAGLPDVLELPADRARPAVATHDGRNVTFEIPAAVAARIGEVAKTHGVTPFMVVHGAFAVLLARLSATDDIAVATPIAGRGQRELDSLVGMFINTLVLRAHVDPAMAFTALLDQLREADVDAFAHADVPFETVVDAVDPVRSQAFAPLAQVILSFDPGASVSDVDLSIAGLEIEPLEAEHVPAQVDLYVEVASRPDGSGWLGSITYATDLFDASTVDQTAQRFVAALDGLTAMPSTAVGDVPILTEADLSAEAALEWGPARDLPAVTSIPEAVAAQIAATPDAIALLFGDREVSYAEFGARVNTLARELISAGVGPDVAVALCIPRSVEMMVAIHAVLAAGGQYVPIDTAAPGDRAEYMLNTAGAQLLLVSDPAEVADVVFAAASTGVRLVRVDASVDVDPAAAPVADADRGALHGDSAAYTLFTSGSTGMPKGVTLSHEAVLNRLWWGLDELPIGGSDRVVQKTPYTFDCSVTELFAPLMAGSTLVVLKAGGHLEPQYVASEIARTRATMVHFVPSMLSVFLEVVGADRIRELDSVRIVSCTGEALPP</sequence>
<reference evidence="5 6" key="1">
    <citation type="journal article" date="2011" name="J. Bacteriol.">
        <title>Draft Genome Sequence of Gordonia neofelifaecis NRRL B-59395, a Cholesterol-Degrading Actinomycete.</title>
        <authorList>
            <person name="Ge F."/>
            <person name="Li W."/>
            <person name="Chen G."/>
            <person name="Liu Y."/>
            <person name="Zhang G."/>
            <person name="Yong B."/>
            <person name="Wang Q."/>
            <person name="Wang N."/>
            <person name="Huang Z."/>
            <person name="Li W."/>
            <person name="Wang J."/>
            <person name="Wu C."/>
            <person name="Xie Q."/>
            <person name="Liu G."/>
        </authorList>
    </citation>
    <scope>NUCLEOTIDE SEQUENCE [LARGE SCALE GENOMIC DNA]</scope>
    <source>
        <strain evidence="5 6">NRRL B-59395</strain>
    </source>
</reference>
<comment type="caution">
    <text evidence="5">The sequence shown here is derived from an EMBL/GenBank/DDBJ whole genome shotgun (WGS) entry which is preliminary data.</text>
</comment>
<evidence type="ECO:0000256" key="3">
    <source>
        <dbReference type="ARBA" id="ARBA00022553"/>
    </source>
</evidence>
<dbReference type="Gene3D" id="3.30.559.30">
    <property type="entry name" value="Nonribosomal peptide synthetase, condensation domain"/>
    <property type="match status" value="4"/>
</dbReference>
<dbReference type="InterPro" id="IPR020845">
    <property type="entry name" value="AMP-binding_CS"/>
</dbReference>
<dbReference type="FunFam" id="1.10.1200.10:FF:000005">
    <property type="entry name" value="Nonribosomal peptide synthetase 1"/>
    <property type="match status" value="1"/>
</dbReference>
<feature type="domain" description="Carrier" evidence="4">
    <location>
        <begin position="1187"/>
        <end position="1261"/>
    </location>
</feature>
<dbReference type="GO" id="GO:0008610">
    <property type="term" value="P:lipid biosynthetic process"/>
    <property type="evidence" value="ECO:0007669"/>
    <property type="project" value="UniProtKB-ARBA"/>
</dbReference>
<dbReference type="NCBIfam" id="TIGR01733">
    <property type="entry name" value="AA-adenyl-dom"/>
    <property type="match status" value="2"/>
</dbReference>
<dbReference type="GO" id="GO:0044550">
    <property type="term" value="P:secondary metabolite biosynthetic process"/>
    <property type="evidence" value="ECO:0007669"/>
    <property type="project" value="TreeGrafter"/>
</dbReference>
<dbReference type="PANTHER" id="PTHR45527:SF1">
    <property type="entry name" value="FATTY ACID SYNTHASE"/>
    <property type="match status" value="1"/>
</dbReference>
<dbReference type="Gene3D" id="3.30.559.10">
    <property type="entry name" value="Chloramphenicol acetyltransferase-like domain"/>
    <property type="match status" value="4"/>
</dbReference>
<dbReference type="Gene3D" id="3.30.300.30">
    <property type="match status" value="3"/>
</dbReference>